<dbReference type="EMBL" id="CAEZZV010000046">
    <property type="protein sequence ID" value="CAB4775248.1"/>
    <property type="molecule type" value="Genomic_DNA"/>
</dbReference>
<feature type="domain" description="WCX" evidence="2">
    <location>
        <begin position="259"/>
        <end position="311"/>
    </location>
</feature>
<evidence type="ECO:0000259" key="1">
    <source>
        <dbReference type="Pfam" id="PF13280"/>
    </source>
</evidence>
<dbReference type="PROSITE" id="PS52050">
    <property type="entry name" value="WYL"/>
    <property type="match status" value="1"/>
</dbReference>
<name>A0A6J6IGN7_9ZZZZ</name>
<reference evidence="3" key="1">
    <citation type="submission" date="2020-05" db="EMBL/GenBank/DDBJ databases">
        <authorList>
            <person name="Chiriac C."/>
            <person name="Salcher M."/>
            <person name="Ghai R."/>
            <person name="Kavagutti S V."/>
        </authorList>
    </citation>
    <scope>NUCLEOTIDE SEQUENCE</scope>
</reference>
<dbReference type="Pfam" id="PF13280">
    <property type="entry name" value="WYL"/>
    <property type="match status" value="1"/>
</dbReference>
<organism evidence="3">
    <name type="scientific">freshwater metagenome</name>
    <dbReference type="NCBI Taxonomy" id="449393"/>
    <lineage>
        <taxon>unclassified sequences</taxon>
        <taxon>metagenomes</taxon>
        <taxon>ecological metagenomes</taxon>
    </lineage>
</organism>
<gene>
    <name evidence="3" type="ORF">UFOPK1960_00207</name>
    <name evidence="4" type="ORF">UFOPK2921_00495</name>
</gene>
<evidence type="ECO:0000313" key="3">
    <source>
        <dbReference type="EMBL" id="CAB4623528.1"/>
    </source>
</evidence>
<dbReference type="InterPro" id="IPR057727">
    <property type="entry name" value="WCX_dom"/>
</dbReference>
<dbReference type="EMBL" id="CAEZVL010000016">
    <property type="protein sequence ID" value="CAB4623528.1"/>
    <property type="molecule type" value="Genomic_DNA"/>
</dbReference>
<dbReference type="InterPro" id="IPR026881">
    <property type="entry name" value="WYL_dom"/>
</dbReference>
<proteinExistence type="predicted"/>
<feature type="domain" description="WYL" evidence="1">
    <location>
        <begin position="140"/>
        <end position="198"/>
    </location>
</feature>
<dbReference type="PANTHER" id="PTHR34580">
    <property type="match status" value="1"/>
</dbReference>
<dbReference type="AlphaFoldDB" id="A0A6J6IGN7"/>
<accession>A0A6J6IGN7</accession>
<dbReference type="Pfam" id="PF25583">
    <property type="entry name" value="WCX"/>
    <property type="match status" value="1"/>
</dbReference>
<sequence>MHQLERVTNLLALLLSARRHLTFEEIRTQLKGQYPENLVAARAAFERDKAILRDEGVPIDSEVQGGDKAGMTGYLIKRSAYELGDVDLSTQEAAALRVAVSTLRMGQSWGEEALWKVDMEEHGSQLAPTSAHATLLVHPNLPLLHEALIKKVAVGFTYSNRQRVVEPYGLLARSGWWYLVGHDQSVNAERTFRVDRIEGEVSVRRDISCTRPSDFDIRKAFPVDLKELPGAIDVGGEVAQVLVNASDVGVVLGQYTQSAVVENRADGSVVFEVPCSNVQAFEQWLFGFLDRAEVLAPPALRQHVIDWLLEMTGSVTRGER</sequence>
<dbReference type="PANTHER" id="PTHR34580:SF3">
    <property type="entry name" value="PROTEIN PAFB"/>
    <property type="match status" value="1"/>
</dbReference>
<dbReference type="InterPro" id="IPR051534">
    <property type="entry name" value="CBASS_pafABC_assoc_protein"/>
</dbReference>
<protein>
    <submittedName>
        <fullName evidence="3">Unannotated protein</fullName>
    </submittedName>
</protein>
<evidence type="ECO:0000313" key="4">
    <source>
        <dbReference type="EMBL" id="CAB4775248.1"/>
    </source>
</evidence>
<evidence type="ECO:0000259" key="2">
    <source>
        <dbReference type="Pfam" id="PF25583"/>
    </source>
</evidence>